<comment type="similarity">
    <text evidence="2">Belongs to the glycosyl hydrolase 45 (cellulase K) family.</text>
</comment>
<dbReference type="VEuPathDB" id="FungiDB:MAPG_07035"/>
<dbReference type="GO" id="GO:0030245">
    <property type="term" value="P:cellulose catabolic process"/>
    <property type="evidence" value="ECO:0007669"/>
    <property type="project" value="UniProtKB-KW"/>
</dbReference>
<evidence type="ECO:0000256" key="8">
    <source>
        <dbReference type="ARBA" id="ARBA00023326"/>
    </source>
</evidence>
<gene>
    <name evidence="13" type="ORF">MAPG_07035</name>
</gene>
<evidence type="ECO:0000256" key="11">
    <source>
        <dbReference type="SAM" id="SignalP"/>
    </source>
</evidence>
<dbReference type="OrthoDB" id="10035502at2759"/>
<keyword evidence="5" id="KW-0136">Cellulose degradation</keyword>
<feature type="domain" description="Glycosyl hydrolases family 45 active site" evidence="12">
    <location>
        <begin position="31"/>
        <end position="42"/>
    </location>
</feature>
<evidence type="ECO:0000256" key="1">
    <source>
        <dbReference type="ARBA" id="ARBA00000966"/>
    </source>
</evidence>
<dbReference type="EMBL" id="ADBL01001693">
    <property type="status" value="NOT_ANNOTATED_CDS"/>
    <property type="molecule type" value="Genomic_DNA"/>
</dbReference>
<evidence type="ECO:0000256" key="4">
    <source>
        <dbReference type="ARBA" id="ARBA00022801"/>
    </source>
</evidence>
<dbReference type="InterPro" id="IPR036908">
    <property type="entry name" value="RlpA-like_sf"/>
</dbReference>
<reference evidence="13" key="2">
    <citation type="submission" date="2010-05" db="EMBL/GenBank/DDBJ databases">
        <title>The Genome Sequence of Magnaporthe poae strain ATCC 64411.</title>
        <authorList>
            <consortium name="The Broad Institute Genome Sequencing Platform"/>
            <consortium name="Broad Institute Genome Sequencing Center for Infectious Disease"/>
            <person name="Ma L.-J."/>
            <person name="Dead R."/>
            <person name="Young S."/>
            <person name="Zeng Q."/>
            <person name="Koehrsen M."/>
            <person name="Alvarado L."/>
            <person name="Berlin A."/>
            <person name="Chapman S.B."/>
            <person name="Chen Z."/>
            <person name="Freedman E."/>
            <person name="Gellesch M."/>
            <person name="Goldberg J."/>
            <person name="Griggs A."/>
            <person name="Gujja S."/>
            <person name="Heilman E.R."/>
            <person name="Heiman D."/>
            <person name="Hepburn T."/>
            <person name="Howarth C."/>
            <person name="Jen D."/>
            <person name="Larson L."/>
            <person name="Mehta T."/>
            <person name="Neiman D."/>
            <person name="Pearson M."/>
            <person name="Roberts A."/>
            <person name="Saif S."/>
            <person name="Shea T."/>
            <person name="Shenoy N."/>
            <person name="Sisk P."/>
            <person name="Stolte C."/>
            <person name="Sykes S."/>
            <person name="Walk T."/>
            <person name="White J."/>
            <person name="Yandava C."/>
            <person name="Haas B."/>
            <person name="Nusbaum C."/>
            <person name="Birren B."/>
        </authorList>
    </citation>
    <scope>NUCLEOTIDE SEQUENCE</scope>
    <source>
        <strain evidence="13">ATCC 64411</strain>
    </source>
</reference>
<dbReference type="InterPro" id="IPR000334">
    <property type="entry name" value="Glyco_hydro_45"/>
</dbReference>
<evidence type="ECO:0000256" key="5">
    <source>
        <dbReference type="ARBA" id="ARBA00023001"/>
    </source>
</evidence>
<dbReference type="eggNOG" id="ENOG502RXA6">
    <property type="taxonomic scope" value="Eukaryota"/>
</dbReference>
<evidence type="ECO:0000256" key="9">
    <source>
        <dbReference type="PROSITE-ProRule" id="PRU10069"/>
    </source>
</evidence>
<dbReference type="EMBL" id="GL876971">
    <property type="protein sequence ID" value="KLU88048.1"/>
    <property type="molecule type" value="Genomic_DNA"/>
</dbReference>
<evidence type="ECO:0000256" key="7">
    <source>
        <dbReference type="ARBA" id="ARBA00023295"/>
    </source>
</evidence>
<reference evidence="13" key="3">
    <citation type="submission" date="2011-03" db="EMBL/GenBank/DDBJ databases">
        <title>Annotation of Magnaporthe poae ATCC 64411.</title>
        <authorList>
            <person name="Ma L.-J."/>
            <person name="Dead R."/>
            <person name="Young S.K."/>
            <person name="Zeng Q."/>
            <person name="Gargeya S."/>
            <person name="Fitzgerald M."/>
            <person name="Haas B."/>
            <person name="Abouelleil A."/>
            <person name="Alvarado L."/>
            <person name="Arachchi H.M."/>
            <person name="Berlin A."/>
            <person name="Brown A."/>
            <person name="Chapman S.B."/>
            <person name="Chen Z."/>
            <person name="Dunbar C."/>
            <person name="Freedman E."/>
            <person name="Gearin G."/>
            <person name="Gellesch M."/>
            <person name="Goldberg J."/>
            <person name="Griggs A."/>
            <person name="Gujja S."/>
            <person name="Heiman D."/>
            <person name="Howarth C."/>
            <person name="Larson L."/>
            <person name="Lui A."/>
            <person name="MacDonald P.J.P."/>
            <person name="Mehta T."/>
            <person name="Montmayeur A."/>
            <person name="Murphy C."/>
            <person name="Neiman D."/>
            <person name="Pearson M."/>
            <person name="Priest M."/>
            <person name="Roberts A."/>
            <person name="Saif S."/>
            <person name="Shea T."/>
            <person name="Shenoy N."/>
            <person name="Sisk P."/>
            <person name="Stolte C."/>
            <person name="Sykes S."/>
            <person name="Yandava C."/>
            <person name="Wortman J."/>
            <person name="Nusbaum C."/>
            <person name="Birren B."/>
        </authorList>
    </citation>
    <scope>NUCLEOTIDE SEQUENCE</scope>
    <source>
        <strain evidence="13">ATCC 64411</strain>
    </source>
</reference>
<name>A0A0C4E3M5_MAGP6</name>
<evidence type="ECO:0000259" key="12">
    <source>
        <dbReference type="PROSITE" id="PS01140"/>
    </source>
</evidence>
<evidence type="ECO:0000256" key="2">
    <source>
        <dbReference type="ARBA" id="ARBA00007793"/>
    </source>
</evidence>
<dbReference type="Proteomes" id="UP000011715">
    <property type="component" value="Unassembled WGS sequence"/>
</dbReference>
<dbReference type="PANTHER" id="PTHR39730">
    <property type="entry name" value="ENDOGLUCANASE 1"/>
    <property type="match status" value="1"/>
</dbReference>
<dbReference type="Gene3D" id="2.40.40.10">
    <property type="entry name" value="RlpA-like domain"/>
    <property type="match status" value="1"/>
</dbReference>
<dbReference type="GO" id="GO:0008810">
    <property type="term" value="F:cellulase activity"/>
    <property type="evidence" value="ECO:0007669"/>
    <property type="project" value="UniProtKB-EC"/>
</dbReference>
<dbReference type="InterPro" id="IPR052288">
    <property type="entry name" value="GH45_Enzymes"/>
</dbReference>
<feature type="signal peptide" evidence="11">
    <location>
        <begin position="1"/>
        <end position="22"/>
    </location>
</feature>
<dbReference type="PANTHER" id="PTHR39730:SF1">
    <property type="entry name" value="ENDOGLUCANASE 1"/>
    <property type="match status" value="1"/>
</dbReference>
<keyword evidence="11" id="KW-0732">Signal</keyword>
<keyword evidence="4" id="KW-0378">Hydrolase</keyword>
<evidence type="ECO:0000313" key="15">
    <source>
        <dbReference type="Proteomes" id="UP000011715"/>
    </source>
</evidence>
<feature type="chain" id="PRO_5009385709" description="Cellulase" evidence="11">
    <location>
        <begin position="23"/>
        <end position="256"/>
    </location>
</feature>
<feature type="active site" description="Nucleophile" evidence="9">
    <location>
        <position position="36"/>
    </location>
</feature>
<evidence type="ECO:0000256" key="10">
    <source>
        <dbReference type="SAM" id="MobiDB-lite"/>
    </source>
</evidence>
<dbReference type="EnsemblFungi" id="MAPG_07035T0">
    <property type="protein sequence ID" value="MAPG_07035T0"/>
    <property type="gene ID" value="MAPG_07035"/>
</dbReference>
<evidence type="ECO:0000256" key="6">
    <source>
        <dbReference type="ARBA" id="ARBA00023277"/>
    </source>
</evidence>
<keyword evidence="6" id="KW-0119">Carbohydrate metabolism</keyword>
<reference evidence="14" key="5">
    <citation type="submission" date="2015-06" db="UniProtKB">
        <authorList>
            <consortium name="EnsemblFungi"/>
        </authorList>
    </citation>
    <scope>IDENTIFICATION</scope>
    <source>
        <strain evidence="14">ATCC 64411</strain>
    </source>
</reference>
<accession>A0A0C4E3M5</accession>
<dbReference type="EC" id="3.2.1.4" evidence="3 9"/>
<keyword evidence="7" id="KW-0326">Glycosidase</keyword>
<dbReference type="STRING" id="644358.A0A0C4E3M5"/>
<dbReference type="OMA" id="FNACTNQ"/>
<dbReference type="SUPFAM" id="SSF50685">
    <property type="entry name" value="Barwin-like endoglucanases"/>
    <property type="match status" value="1"/>
</dbReference>
<organism evidence="14 15">
    <name type="scientific">Magnaporthiopsis poae (strain ATCC 64411 / 73-15)</name>
    <name type="common">Kentucky bluegrass fungus</name>
    <name type="synonym">Magnaporthe poae</name>
    <dbReference type="NCBI Taxonomy" id="644358"/>
    <lineage>
        <taxon>Eukaryota</taxon>
        <taxon>Fungi</taxon>
        <taxon>Dikarya</taxon>
        <taxon>Ascomycota</taxon>
        <taxon>Pezizomycotina</taxon>
        <taxon>Sordariomycetes</taxon>
        <taxon>Sordariomycetidae</taxon>
        <taxon>Magnaporthales</taxon>
        <taxon>Magnaporthaceae</taxon>
        <taxon>Magnaporthiopsis</taxon>
    </lineage>
</organism>
<dbReference type="AlphaFoldDB" id="A0A0C4E3M5"/>
<protein>
    <recommendedName>
        <fullName evidence="3 9">Cellulase</fullName>
        <ecNumber evidence="3 9">3.2.1.4</ecNumber>
    </recommendedName>
</protein>
<dbReference type="PROSITE" id="PS01140">
    <property type="entry name" value="GLYCOSYL_HYDROL_F45"/>
    <property type="match status" value="1"/>
</dbReference>
<proteinExistence type="inferred from homology"/>
<sequence length="256" mass="26797">MQISATALLGIVPAYLAATAAAQGSQGNGQTTRYWDCCKPSCGWPKKGNLVKGPVLTCDRGDKPLNDGGNTRSGCDSGGSAFMCSSQEPFATNATHSFGFAAVRIAGKQESDWCCACYELTFTSGPVSGKKMIVQAVNTGGDLGQNHFDIAIPGGGVGIFNACTNQYGAPPNGWGERYGGVRSRSDCNNFPGKLKAGCLWRFDWFGGADNPGVSFKQVACPAVLTAKSGCVRQRDVMDQTPTGPETLPTWKPDSSG</sequence>
<reference evidence="14" key="4">
    <citation type="journal article" date="2015" name="G3 (Bethesda)">
        <title>Genome sequences of three phytopathogenic species of the Magnaporthaceae family of fungi.</title>
        <authorList>
            <person name="Okagaki L.H."/>
            <person name="Nunes C.C."/>
            <person name="Sailsbery J."/>
            <person name="Clay B."/>
            <person name="Brown D."/>
            <person name="John T."/>
            <person name="Oh Y."/>
            <person name="Young N."/>
            <person name="Fitzgerald M."/>
            <person name="Haas B.J."/>
            <person name="Zeng Q."/>
            <person name="Young S."/>
            <person name="Adiconis X."/>
            <person name="Fan L."/>
            <person name="Levin J.Z."/>
            <person name="Mitchell T.K."/>
            <person name="Okubara P.A."/>
            <person name="Farman M.L."/>
            <person name="Kohn L.M."/>
            <person name="Birren B."/>
            <person name="Ma L.-J."/>
            <person name="Dean R.A."/>
        </authorList>
    </citation>
    <scope>NUCLEOTIDE SEQUENCE</scope>
    <source>
        <strain evidence="14">ATCC 64411 / 73-15</strain>
    </source>
</reference>
<evidence type="ECO:0000256" key="3">
    <source>
        <dbReference type="ARBA" id="ARBA00012601"/>
    </source>
</evidence>
<keyword evidence="8" id="KW-0624">Polysaccharide degradation</keyword>
<reference evidence="15" key="1">
    <citation type="submission" date="2010-05" db="EMBL/GenBank/DDBJ databases">
        <title>The genome sequence of Magnaporthe poae strain ATCC 64411.</title>
        <authorList>
            <person name="Ma L.-J."/>
            <person name="Dead R."/>
            <person name="Young S."/>
            <person name="Zeng Q."/>
            <person name="Koehrsen M."/>
            <person name="Alvarado L."/>
            <person name="Berlin A."/>
            <person name="Chapman S.B."/>
            <person name="Chen Z."/>
            <person name="Freedman E."/>
            <person name="Gellesch M."/>
            <person name="Goldberg J."/>
            <person name="Griggs A."/>
            <person name="Gujja S."/>
            <person name="Heilman E.R."/>
            <person name="Heiman D."/>
            <person name="Hepburn T."/>
            <person name="Howarth C."/>
            <person name="Jen D."/>
            <person name="Larson L."/>
            <person name="Mehta T."/>
            <person name="Neiman D."/>
            <person name="Pearson M."/>
            <person name="Roberts A."/>
            <person name="Saif S."/>
            <person name="Shea T."/>
            <person name="Shenoy N."/>
            <person name="Sisk P."/>
            <person name="Stolte C."/>
            <person name="Sykes S."/>
            <person name="Walk T."/>
            <person name="White J."/>
            <person name="Yandava C."/>
            <person name="Haas B."/>
            <person name="Nusbaum C."/>
            <person name="Birren B."/>
        </authorList>
    </citation>
    <scope>NUCLEOTIDE SEQUENCE [LARGE SCALE GENOMIC DNA]</scope>
    <source>
        <strain evidence="15">ATCC 64411 / 73-15</strain>
    </source>
</reference>
<evidence type="ECO:0000313" key="13">
    <source>
        <dbReference type="EMBL" id="KLU88048.1"/>
    </source>
</evidence>
<evidence type="ECO:0000313" key="14">
    <source>
        <dbReference type="EnsemblFungi" id="MAPG_07035T0"/>
    </source>
</evidence>
<keyword evidence="15" id="KW-1185">Reference proteome</keyword>
<dbReference type="Pfam" id="PF02015">
    <property type="entry name" value="Glyco_hydro_45"/>
    <property type="match status" value="1"/>
</dbReference>
<feature type="region of interest" description="Disordered" evidence="10">
    <location>
        <begin position="235"/>
        <end position="256"/>
    </location>
</feature>
<comment type="catalytic activity">
    <reaction evidence="1 9">
        <text>Endohydrolysis of (1-&gt;4)-beta-D-glucosidic linkages in cellulose, lichenin and cereal beta-D-glucans.</text>
        <dbReference type="EC" id="3.2.1.4"/>
    </reaction>
</comment>